<protein>
    <submittedName>
        <fullName evidence="1">Uncharacterized protein</fullName>
    </submittedName>
</protein>
<dbReference type="AlphaFoldDB" id="A0AAE1FG76"/>
<keyword evidence="2" id="KW-1185">Reference proteome</keyword>
<gene>
    <name evidence="1" type="ORF">Pcinc_022066</name>
</gene>
<accession>A0AAE1FG76</accession>
<name>A0AAE1FG76_PETCI</name>
<reference evidence="1" key="1">
    <citation type="submission" date="2023-10" db="EMBL/GenBank/DDBJ databases">
        <title>Genome assemblies of two species of porcelain crab, Petrolisthes cinctipes and Petrolisthes manimaculis (Anomura: Porcellanidae).</title>
        <authorList>
            <person name="Angst P."/>
        </authorList>
    </citation>
    <scope>NUCLEOTIDE SEQUENCE</scope>
    <source>
        <strain evidence="1">PB745_01</strain>
        <tissue evidence="1">Gill</tissue>
    </source>
</reference>
<sequence length="190" mass="20668">MCSCGVARGNPTAGGGIVREVVLVVGSEGRKVVVMVVVVKKEARHGTAHPPITSPSTYPSILLSNTITEHFHFSQHFHSPLLSHYSNTSIFPPPTTPSSTNLLFTNTFIHQPPLHQHLHQPSHHHSLFTTTHHYPPNHSLISHTLTPSPPFPSLPPLPRPPPTTHLPALHLGSVFKLYLGVSPLRGGCCH</sequence>
<comment type="caution">
    <text evidence="1">The sequence shown here is derived from an EMBL/GenBank/DDBJ whole genome shotgun (WGS) entry which is preliminary data.</text>
</comment>
<evidence type="ECO:0000313" key="2">
    <source>
        <dbReference type="Proteomes" id="UP001286313"/>
    </source>
</evidence>
<dbReference type="EMBL" id="JAWQEG010002294">
    <property type="protein sequence ID" value="KAK3872884.1"/>
    <property type="molecule type" value="Genomic_DNA"/>
</dbReference>
<organism evidence="1 2">
    <name type="scientific">Petrolisthes cinctipes</name>
    <name type="common">Flat porcelain crab</name>
    <dbReference type="NCBI Taxonomy" id="88211"/>
    <lineage>
        <taxon>Eukaryota</taxon>
        <taxon>Metazoa</taxon>
        <taxon>Ecdysozoa</taxon>
        <taxon>Arthropoda</taxon>
        <taxon>Crustacea</taxon>
        <taxon>Multicrustacea</taxon>
        <taxon>Malacostraca</taxon>
        <taxon>Eumalacostraca</taxon>
        <taxon>Eucarida</taxon>
        <taxon>Decapoda</taxon>
        <taxon>Pleocyemata</taxon>
        <taxon>Anomura</taxon>
        <taxon>Galatheoidea</taxon>
        <taxon>Porcellanidae</taxon>
        <taxon>Petrolisthes</taxon>
    </lineage>
</organism>
<dbReference type="Proteomes" id="UP001286313">
    <property type="component" value="Unassembled WGS sequence"/>
</dbReference>
<proteinExistence type="predicted"/>
<evidence type="ECO:0000313" key="1">
    <source>
        <dbReference type="EMBL" id="KAK3872884.1"/>
    </source>
</evidence>